<evidence type="ECO:0000313" key="2">
    <source>
        <dbReference type="Proteomes" id="UP000001880"/>
    </source>
</evidence>
<dbReference type="HOGENOM" id="CLU_2508123_0_0_7"/>
<accession>D0LKW1</accession>
<dbReference type="KEGG" id="hoh:Hoch_4183"/>
<dbReference type="EMBL" id="CP001804">
    <property type="protein sequence ID" value="ACY16681.1"/>
    <property type="molecule type" value="Genomic_DNA"/>
</dbReference>
<name>D0LKW1_HALO1</name>
<proteinExistence type="predicted"/>
<dbReference type="STRING" id="502025.Hoch_4183"/>
<evidence type="ECO:0000313" key="1">
    <source>
        <dbReference type="EMBL" id="ACY16681.1"/>
    </source>
</evidence>
<dbReference type="Proteomes" id="UP000001880">
    <property type="component" value="Chromosome"/>
</dbReference>
<dbReference type="AlphaFoldDB" id="D0LKW1"/>
<dbReference type="RefSeq" id="WP_012829279.1">
    <property type="nucleotide sequence ID" value="NC_013440.1"/>
</dbReference>
<reference evidence="1 2" key="1">
    <citation type="journal article" date="2010" name="Stand. Genomic Sci.">
        <title>Complete genome sequence of Haliangium ochraceum type strain (SMP-2).</title>
        <authorList>
            <consortium name="US DOE Joint Genome Institute (JGI-PGF)"/>
            <person name="Ivanova N."/>
            <person name="Daum C."/>
            <person name="Lang E."/>
            <person name="Abt B."/>
            <person name="Kopitz M."/>
            <person name="Saunders E."/>
            <person name="Lapidus A."/>
            <person name="Lucas S."/>
            <person name="Glavina Del Rio T."/>
            <person name="Nolan M."/>
            <person name="Tice H."/>
            <person name="Copeland A."/>
            <person name="Cheng J.F."/>
            <person name="Chen F."/>
            <person name="Bruce D."/>
            <person name="Goodwin L."/>
            <person name="Pitluck S."/>
            <person name="Mavromatis K."/>
            <person name="Pati A."/>
            <person name="Mikhailova N."/>
            <person name="Chen A."/>
            <person name="Palaniappan K."/>
            <person name="Land M."/>
            <person name="Hauser L."/>
            <person name="Chang Y.J."/>
            <person name="Jeffries C.D."/>
            <person name="Detter J.C."/>
            <person name="Brettin T."/>
            <person name="Rohde M."/>
            <person name="Goker M."/>
            <person name="Bristow J."/>
            <person name="Markowitz V."/>
            <person name="Eisen J.A."/>
            <person name="Hugenholtz P."/>
            <person name="Kyrpides N.C."/>
            <person name="Klenk H.P."/>
        </authorList>
    </citation>
    <scope>NUCLEOTIDE SEQUENCE [LARGE SCALE GENOMIC DNA]</scope>
    <source>
        <strain evidence="2">DSM 14365 / CIP 107738 / JCM 11303 / AJ 13395 / SMP-2</strain>
    </source>
</reference>
<organism evidence="1 2">
    <name type="scientific">Haliangium ochraceum (strain DSM 14365 / JCM 11303 / SMP-2)</name>
    <dbReference type="NCBI Taxonomy" id="502025"/>
    <lineage>
        <taxon>Bacteria</taxon>
        <taxon>Pseudomonadati</taxon>
        <taxon>Myxococcota</taxon>
        <taxon>Polyangia</taxon>
        <taxon>Haliangiales</taxon>
        <taxon>Kofleriaceae</taxon>
        <taxon>Haliangium</taxon>
    </lineage>
</organism>
<keyword evidence="2" id="KW-1185">Reference proteome</keyword>
<sequence>MKRTLHLVRRPGPAAVPQAALAPGDLVVYLALPDPQPESPPQAATALWPAADAPPPPRNAHVHVQVLDAPALCALFFEYDAVVVW</sequence>
<protein>
    <submittedName>
        <fullName evidence="1">Uncharacterized protein</fullName>
    </submittedName>
</protein>
<gene>
    <name evidence="1" type="ordered locus">Hoch_4183</name>
</gene>